<feature type="chain" id="PRO_5011769905" description="N-acetylmuramoyl-L-alanine amidase" evidence="2">
    <location>
        <begin position="37"/>
        <end position="238"/>
    </location>
</feature>
<proteinExistence type="predicted"/>
<dbReference type="InterPro" id="IPR006311">
    <property type="entry name" value="TAT_signal"/>
</dbReference>
<feature type="signal peptide" evidence="2">
    <location>
        <begin position="1"/>
        <end position="36"/>
    </location>
</feature>
<name>A0A1G7U4B5_9ACTN</name>
<dbReference type="PROSITE" id="PS51318">
    <property type="entry name" value="TAT"/>
    <property type="match status" value="1"/>
</dbReference>
<evidence type="ECO:0000313" key="4">
    <source>
        <dbReference type="Proteomes" id="UP000198614"/>
    </source>
</evidence>
<sequence length="238" mass="24964">MNDHSENLGRRGFLTAVGLVGAASALSLGSASTAGAAPRAAAAADGKGGHWSGSRSANGWPVKEGTGRPAGIAVHRVEGSNASVALLTGDVATVLLHVTRRFHYEIRTLGAGQVHGHTEDRTVRADQESNYLSGTAVALCPDLYPAGARGGLFPHEVTVVRDILAECQAVVRWGGDDPVAPKEGHFQIDVRPGDAGLRKLAEKIEKWNRTPGEGAGTIDAFTPRRLRAAEAMRARQRA</sequence>
<dbReference type="EMBL" id="FNAX01000019">
    <property type="protein sequence ID" value="SDG41879.1"/>
    <property type="molecule type" value="Genomic_DNA"/>
</dbReference>
<feature type="region of interest" description="Disordered" evidence="1">
    <location>
        <begin position="43"/>
        <end position="64"/>
    </location>
</feature>
<keyword evidence="2" id="KW-0732">Signal</keyword>
<accession>A0A1G7U4B5</accession>
<dbReference type="OrthoDB" id="3631190at2"/>
<gene>
    <name evidence="3" type="ORF">SAMN05216260_11972</name>
</gene>
<evidence type="ECO:0000313" key="3">
    <source>
        <dbReference type="EMBL" id="SDG41879.1"/>
    </source>
</evidence>
<dbReference type="AlphaFoldDB" id="A0A1G7U4B5"/>
<organism evidence="3 4">
    <name type="scientific">Streptomyces griseoaurantiacus</name>
    <dbReference type="NCBI Taxonomy" id="68213"/>
    <lineage>
        <taxon>Bacteria</taxon>
        <taxon>Bacillati</taxon>
        <taxon>Actinomycetota</taxon>
        <taxon>Actinomycetes</taxon>
        <taxon>Kitasatosporales</taxon>
        <taxon>Streptomycetaceae</taxon>
        <taxon>Streptomyces</taxon>
        <taxon>Streptomyces aurantiacus group</taxon>
    </lineage>
</organism>
<protein>
    <recommendedName>
        <fullName evidence="5">N-acetylmuramoyl-L-alanine amidase</fullName>
    </recommendedName>
</protein>
<evidence type="ECO:0000256" key="2">
    <source>
        <dbReference type="SAM" id="SignalP"/>
    </source>
</evidence>
<reference evidence="3 4" key="1">
    <citation type="submission" date="2016-10" db="EMBL/GenBank/DDBJ databases">
        <authorList>
            <person name="de Groot N.N."/>
        </authorList>
    </citation>
    <scope>NUCLEOTIDE SEQUENCE [LARGE SCALE GENOMIC DNA]</scope>
    <source>
        <strain evidence="3 4">CGMCC 4.1859</strain>
    </source>
</reference>
<dbReference type="Proteomes" id="UP000198614">
    <property type="component" value="Unassembled WGS sequence"/>
</dbReference>
<evidence type="ECO:0000256" key="1">
    <source>
        <dbReference type="SAM" id="MobiDB-lite"/>
    </source>
</evidence>
<evidence type="ECO:0008006" key="5">
    <source>
        <dbReference type="Google" id="ProtNLM"/>
    </source>
</evidence>